<feature type="region of interest" description="Disordered" evidence="1">
    <location>
        <begin position="90"/>
        <end position="127"/>
    </location>
</feature>
<dbReference type="HOGENOM" id="CLU_467740_0_0_1"/>
<accession>F4RRK3</accession>
<reference evidence="3" key="1">
    <citation type="journal article" date="2011" name="Proc. Natl. Acad. Sci. U.S.A.">
        <title>Obligate biotrophy features unraveled by the genomic analysis of rust fungi.</title>
        <authorList>
            <person name="Duplessis S."/>
            <person name="Cuomo C.A."/>
            <person name="Lin Y.-C."/>
            <person name="Aerts A."/>
            <person name="Tisserant E."/>
            <person name="Veneault-Fourrey C."/>
            <person name="Joly D.L."/>
            <person name="Hacquard S."/>
            <person name="Amselem J."/>
            <person name="Cantarel B.L."/>
            <person name="Chiu R."/>
            <person name="Coutinho P.M."/>
            <person name="Feau N."/>
            <person name="Field M."/>
            <person name="Frey P."/>
            <person name="Gelhaye E."/>
            <person name="Goldberg J."/>
            <person name="Grabherr M.G."/>
            <person name="Kodira C.D."/>
            <person name="Kohler A."/>
            <person name="Kuees U."/>
            <person name="Lindquist E.A."/>
            <person name="Lucas S.M."/>
            <person name="Mago R."/>
            <person name="Mauceli E."/>
            <person name="Morin E."/>
            <person name="Murat C."/>
            <person name="Pangilinan J.L."/>
            <person name="Park R."/>
            <person name="Pearson M."/>
            <person name="Quesneville H."/>
            <person name="Rouhier N."/>
            <person name="Sakthikumar S."/>
            <person name="Salamov A.A."/>
            <person name="Schmutz J."/>
            <person name="Selles B."/>
            <person name="Shapiro H."/>
            <person name="Tanguay P."/>
            <person name="Tuskan G.A."/>
            <person name="Henrissat B."/>
            <person name="Van de Peer Y."/>
            <person name="Rouze P."/>
            <person name="Ellis J.G."/>
            <person name="Dodds P.N."/>
            <person name="Schein J.E."/>
            <person name="Zhong S."/>
            <person name="Hamelin R.C."/>
            <person name="Grigoriev I.V."/>
            <person name="Szabo L.J."/>
            <person name="Martin F."/>
        </authorList>
    </citation>
    <scope>NUCLEOTIDE SEQUENCE [LARGE SCALE GENOMIC DNA]</scope>
    <source>
        <strain evidence="3">98AG31 / pathotype 3-4-7</strain>
    </source>
</reference>
<feature type="compositionally biased region" description="Low complexity" evidence="1">
    <location>
        <begin position="159"/>
        <end position="183"/>
    </location>
</feature>
<dbReference type="AlphaFoldDB" id="F4RRK3"/>
<dbReference type="Proteomes" id="UP000001072">
    <property type="component" value="Unassembled WGS sequence"/>
</dbReference>
<name>F4RRK3_MELLP</name>
<keyword evidence="3" id="KW-1185">Reference proteome</keyword>
<evidence type="ECO:0000313" key="3">
    <source>
        <dbReference type="Proteomes" id="UP000001072"/>
    </source>
</evidence>
<gene>
    <name evidence="2" type="ORF">MELLADRAFT_107977</name>
</gene>
<dbReference type="InParanoid" id="F4RRK3"/>
<evidence type="ECO:0000313" key="2">
    <source>
        <dbReference type="EMBL" id="EGG04946.1"/>
    </source>
</evidence>
<proteinExistence type="predicted"/>
<protein>
    <submittedName>
        <fullName evidence="2">Uncharacterized protein</fullName>
    </submittedName>
</protein>
<organism evidence="3">
    <name type="scientific">Melampsora larici-populina (strain 98AG31 / pathotype 3-4-7)</name>
    <name type="common">Poplar leaf rust fungus</name>
    <dbReference type="NCBI Taxonomy" id="747676"/>
    <lineage>
        <taxon>Eukaryota</taxon>
        <taxon>Fungi</taxon>
        <taxon>Dikarya</taxon>
        <taxon>Basidiomycota</taxon>
        <taxon>Pucciniomycotina</taxon>
        <taxon>Pucciniomycetes</taxon>
        <taxon>Pucciniales</taxon>
        <taxon>Melampsoraceae</taxon>
        <taxon>Melampsora</taxon>
    </lineage>
</organism>
<dbReference type="KEGG" id="mlr:MELLADRAFT_107977"/>
<sequence>MNVNKGKKLYHLSFDRYGQELYKSLYVGSSDTSAAGTTEQAVVKQANFTFQTPSFHSKSTQTLGDPFLTPVAEVTQSAISSVSHCMSLSSEFPHDDRLPSPDSTPGDPFLAPNSTTDPEFNILGSNDKDALVDSPDALVDSPCFLLTSKLSQSPHNRNGSVHKSSSTSSDGGSDDVVSSIGSKSPEYTVTEPLLDQSVLRRTMILINSSWVSAEEIIPTSDSSGIDLLLNAADVISHRHTDSPTTNENQATAEVPMDIDNNDAHWHTNSAITNKKQGREEVSLEINDDNARDIQFKRSNRFATRKIIANSVKHPTKSDEAPPYKRRKACVSVFTGSITGDSPTRISGPDGIYGVIHDLPKLVHNLLRLEHDSDQPKAGLLFTQLSGLLVKRLWKLGHNGTIATISGEWEFSRCIAYSPETVSVLIANNKRRTKRRTTKSEGVRSSKRIKVRTTNDKKRNADDAFEVDAIEAIQTYLKRGKLNHNNKEDSLAKEGKSVEKAPQAGYRLVFRKDYRGDLTPTTPLCGCKEKVIRIIMWLGVGELNVLPDAPWGNGWKYEEALYIWKKTFHAVNRVLDDEGHILEGCSGPLNS</sequence>
<dbReference type="VEuPathDB" id="FungiDB:MELLADRAFT_107977"/>
<evidence type="ECO:0000256" key="1">
    <source>
        <dbReference type="SAM" id="MobiDB-lite"/>
    </source>
</evidence>
<dbReference type="RefSeq" id="XP_007411699.1">
    <property type="nucleotide sequence ID" value="XM_007411637.1"/>
</dbReference>
<dbReference type="EMBL" id="GL883115">
    <property type="protein sequence ID" value="EGG04946.1"/>
    <property type="molecule type" value="Genomic_DNA"/>
</dbReference>
<dbReference type="GeneID" id="18923334"/>
<feature type="region of interest" description="Disordered" evidence="1">
    <location>
        <begin position="153"/>
        <end position="183"/>
    </location>
</feature>